<feature type="non-terminal residue" evidence="5">
    <location>
        <position position="424"/>
    </location>
</feature>
<dbReference type="InterPro" id="IPR036397">
    <property type="entry name" value="RNaseH_sf"/>
</dbReference>
<name>A0A087U219_STEMI</name>
<evidence type="ECO:0000256" key="3">
    <source>
        <dbReference type="SAM" id="MobiDB-lite"/>
    </source>
</evidence>
<dbReference type="PROSITE" id="PS51253">
    <property type="entry name" value="HTH_CENPB"/>
    <property type="match status" value="1"/>
</dbReference>
<evidence type="ECO:0000313" key="5">
    <source>
        <dbReference type="EMBL" id="KFM71408.1"/>
    </source>
</evidence>
<accession>A0A087U219</accession>
<evidence type="ECO:0000259" key="4">
    <source>
        <dbReference type="PROSITE" id="PS51253"/>
    </source>
</evidence>
<dbReference type="OrthoDB" id="6420089at2759"/>
<organism evidence="5 6">
    <name type="scientific">Stegodyphus mimosarum</name>
    <name type="common">African social velvet spider</name>
    <dbReference type="NCBI Taxonomy" id="407821"/>
    <lineage>
        <taxon>Eukaryota</taxon>
        <taxon>Metazoa</taxon>
        <taxon>Ecdysozoa</taxon>
        <taxon>Arthropoda</taxon>
        <taxon>Chelicerata</taxon>
        <taxon>Arachnida</taxon>
        <taxon>Araneae</taxon>
        <taxon>Araneomorphae</taxon>
        <taxon>Entelegynae</taxon>
        <taxon>Eresoidea</taxon>
        <taxon>Eresidae</taxon>
        <taxon>Stegodyphus</taxon>
    </lineage>
</organism>
<dbReference type="Pfam" id="PF03184">
    <property type="entry name" value="DDE_1"/>
    <property type="match status" value="1"/>
</dbReference>
<dbReference type="InterPro" id="IPR004875">
    <property type="entry name" value="DDE_SF_endonuclease_dom"/>
</dbReference>
<dbReference type="Proteomes" id="UP000054359">
    <property type="component" value="Unassembled WGS sequence"/>
</dbReference>
<dbReference type="GO" id="GO:0005634">
    <property type="term" value="C:nucleus"/>
    <property type="evidence" value="ECO:0007669"/>
    <property type="project" value="UniProtKB-SubCell"/>
</dbReference>
<dbReference type="InterPro" id="IPR006600">
    <property type="entry name" value="HTH_CenpB_DNA-bd_dom"/>
</dbReference>
<dbReference type="InterPro" id="IPR050863">
    <property type="entry name" value="CenT-Element_Derived"/>
</dbReference>
<dbReference type="Gene3D" id="3.30.420.10">
    <property type="entry name" value="Ribonuclease H-like superfamily/Ribonuclease H"/>
    <property type="match status" value="1"/>
</dbReference>
<sequence>MRATNVPINGPLLCAKARKFAAMLGNETFKASTGWLMRFRDRHGITLTTQMNDNNDANEWRQNKMKEILEKYAPEDIYNADEAGLFFQLLPDRTLAFKGEKCYGGKKSKQTLTVLLCTNSTGTHRIQPLVIGKSLKPRCFKNVKSLPVEYKANKKAWMTSKFFSEWLQKLDNEMKKRKKKIVLLIDNCGAHTSFPKLQNIEIAFFPANCTSILQPLDMGIIKCFKGYYRKRLVDSILVNFENKVEDPFKAVNVKEACDNIAGSWWEVTEKTIQNCWKKADLCVMEDKKSDNDENSTGNDLSDDQECVLHIKKSVSQLEETSGKKFGISIEDYLTADDDLMVFAEVTDEDILSEITDEIGNNDEDDDDIDDDDNTGPSQSLLSSQEALQSVNSLRTFFSSLPSTNEEHFRALDSMHTVLYLNHYY</sequence>
<protein>
    <submittedName>
        <fullName evidence="5">Tigger transposable element-derived protein 6</fullName>
    </submittedName>
</protein>
<dbReference type="Gene3D" id="1.10.10.60">
    <property type="entry name" value="Homeodomain-like"/>
    <property type="match status" value="1"/>
</dbReference>
<keyword evidence="2" id="KW-0238">DNA-binding</keyword>
<evidence type="ECO:0000256" key="2">
    <source>
        <dbReference type="ARBA" id="ARBA00023125"/>
    </source>
</evidence>
<reference evidence="5 6" key="1">
    <citation type="submission" date="2013-11" db="EMBL/GenBank/DDBJ databases">
        <title>Genome sequencing of Stegodyphus mimosarum.</title>
        <authorList>
            <person name="Bechsgaard J."/>
        </authorList>
    </citation>
    <scope>NUCLEOTIDE SEQUENCE [LARGE SCALE GENOMIC DNA]</scope>
</reference>
<feature type="compositionally biased region" description="Acidic residues" evidence="3">
    <location>
        <begin position="353"/>
        <end position="373"/>
    </location>
</feature>
<proteinExistence type="predicted"/>
<dbReference type="SUPFAM" id="SSF46689">
    <property type="entry name" value="Homeodomain-like"/>
    <property type="match status" value="1"/>
</dbReference>
<dbReference type="Pfam" id="PF03221">
    <property type="entry name" value="HTH_Tnp_Tc5"/>
    <property type="match status" value="1"/>
</dbReference>
<dbReference type="PANTHER" id="PTHR19303">
    <property type="entry name" value="TRANSPOSON"/>
    <property type="match status" value="1"/>
</dbReference>
<dbReference type="InterPro" id="IPR009057">
    <property type="entry name" value="Homeodomain-like_sf"/>
</dbReference>
<gene>
    <name evidence="5" type="ORF">X975_26344</name>
</gene>
<comment type="subcellular location">
    <subcellularLocation>
        <location evidence="1">Nucleus</location>
    </subcellularLocation>
</comment>
<dbReference type="AlphaFoldDB" id="A0A087U219"/>
<dbReference type="EMBL" id="KK117782">
    <property type="protein sequence ID" value="KFM71408.1"/>
    <property type="molecule type" value="Genomic_DNA"/>
</dbReference>
<dbReference type="GO" id="GO:0003677">
    <property type="term" value="F:DNA binding"/>
    <property type="evidence" value="ECO:0007669"/>
    <property type="project" value="UniProtKB-KW"/>
</dbReference>
<evidence type="ECO:0000256" key="1">
    <source>
        <dbReference type="ARBA" id="ARBA00004123"/>
    </source>
</evidence>
<evidence type="ECO:0000313" key="6">
    <source>
        <dbReference type="Proteomes" id="UP000054359"/>
    </source>
</evidence>
<feature type="domain" description="HTH CENPB-type" evidence="4">
    <location>
        <begin position="1"/>
        <end position="49"/>
    </location>
</feature>
<dbReference type="PANTHER" id="PTHR19303:SF73">
    <property type="entry name" value="PROTEIN PDC2"/>
    <property type="match status" value="1"/>
</dbReference>
<dbReference type="OMA" id="RCWQKAG"/>
<feature type="region of interest" description="Disordered" evidence="3">
    <location>
        <begin position="353"/>
        <end position="380"/>
    </location>
</feature>
<keyword evidence="6" id="KW-1185">Reference proteome</keyword>